<dbReference type="GO" id="GO:0005737">
    <property type="term" value="C:cytoplasm"/>
    <property type="evidence" value="ECO:0007669"/>
    <property type="project" value="TreeGrafter"/>
</dbReference>
<dbReference type="InterPro" id="IPR006674">
    <property type="entry name" value="HD_domain"/>
</dbReference>
<evidence type="ECO:0000313" key="4">
    <source>
        <dbReference type="EMBL" id="THF79477.1"/>
    </source>
</evidence>
<evidence type="ECO:0000256" key="1">
    <source>
        <dbReference type="ARBA" id="ARBA00022723"/>
    </source>
</evidence>
<dbReference type="Proteomes" id="UP000310636">
    <property type="component" value="Unassembled WGS sequence"/>
</dbReference>
<evidence type="ECO:0000256" key="2">
    <source>
        <dbReference type="ARBA" id="ARBA00022801"/>
    </source>
</evidence>
<gene>
    <name evidence="4" type="ORF">E6C55_11860</name>
</gene>
<keyword evidence="5" id="KW-1185">Reference proteome</keyword>
<accession>A0A4S4BXP4</accession>
<sequence length="204" mass="23619">MEGKDDVWGTPRLTRQIAFLMEIDRLKTVLRRTVLTDGSRRENTAEHSWHIAMMAMTLHEYVAEPKPDLSHTIKLLLVHDIVEIDAGDTFAYDTQGYSDKEEREQAAASRIFGLLEEDQAAEYRKLWREFEEMDTREALFAAAIDRLQPMLHNYYTEGYSWKENGVRHAQALRRIGFIDGVSPVLASFIQELLQRAVDRGFLES</sequence>
<dbReference type="RefSeq" id="WP_136370013.1">
    <property type="nucleotide sequence ID" value="NZ_SSOB01000013.1"/>
</dbReference>
<feature type="domain" description="HD" evidence="3">
    <location>
        <begin position="23"/>
        <end position="174"/>
    </location>
</feature>
<dbReference type="AlphaFoldDB" id="A0A4S4BXP4"/>
<evidence type="ECO:0000313" key="5">
    <source>
        <dbReference type="Proteomes" id="UP000310636"/>
    </source>
</evidence>
<dbReference type="GO" id="GO:0046872">
    <property type="term" value="F:metal ion binding"/>
    <property type="evidence" value="ECO:0007669"/>
    <property type="project" value="UniProtKB-KW"/>
</dbReference>
<dbReference type="PANTHER" id="PTHR11845">
    <property type="entry name" value="5'-DEOXYNUCLEOTIDASE HDDC2"/>
    <property type="match status" value="1"/>
</dbReference>
<comment type="caution">
    <text evidence="4">The sequence shown here is derived from an EMBL/GenBank/DDBJ whole genome shotgun (WGS) entry which is preliminary data.</text>
</comment>
<dbReference type="Gene3D" id="1.10.3210.10">
    <property type="entry name" value="Hypothetical protein af1432"/>
    <property type="match status" value="1"/>
</dbReference>
<dbReference type="EMBL" id="SSOB01000013">
    <property type="protein sequence ID" value="THF79477.1"/>
    <property type="molecule type" value="Genomic_DNA"/>
</dbReference>
<evidence type="ECO:0000259" key="3">
    <source>
        <dbReference type="Pfam" id="PF13023"/>
    </source>
</evidence>
<keyword evidence="2" id="KW-0378">Hydrolase</keyword>
<dbReference type="InterPro" id="IPR039356">
    <property type="entry name" value="YfbR/HDDC2"/>
</dbReference>
<dbReference type="PANTHER" id="PTHR11845:SF13">
    <property type="entry name" value="5'-DEOXYNUCLEOTIDASE HDDC2"/>
    <property type="match status" value="1"/>
</dbReference>
<dbReference type="GO" id="GO:0002953">
    <property type="term" value="F:5'-deoxynucleotidase activity"/>
    <property type="evidence" value="ECO:0007669"/>
    <property type="project" value="InterPro"/>
</dbReference>
<dbReference type="OrthoDB" id="9796032at2"/>
<protein>
    <submittedName>
        <fullName evidence="4">HD domain-containing protein</fullName>
    </submittedName>
</protein>
<proteinExistence type="predicted"/>
<dbReference type="Pfam" id="PF13023">
    <property type="entry name" value="HD_3"/>
    <property type="match status" value="1"/>
</dbReference>
<keyword evidence="1" id="KW-0479">Metal-binding</keyword>
<organism evidence="4 5">
    <name type="scientific">Cohnella fermenti</name>
    <dbReference type="NCBI Taxonomy" id="2565925"/>
    <lineage>
        <taxon>Bacteria</taxon>
        <taxon>Bacillati</taxon>
        <taxon>Bacillota</taxon>
        <taxon>Bacilli</taxon>
        <taxon>Bacillales</taxon>
        <taxon>Paenibacillaceae</taxon>
        <taxon>Cohnella</taxon>
    </lineage>
</organism>
<dbReference type="SUPFAM" id="SSF109604">
    <property type="entry name" value="HD-domain/PDEase-like"/>
    <property type="match status" value="1"/>
</dbReference>
<reference evidence="4 5" key="1">
    <citation type="submission" date="2019-04" db="EMBL/GenBank/DDBJ databases">
        <title>Cohnella sp. nov. isolated from preserved vegetables.</title>
        <authorList>
            <person name="Lin S.-Y."/>
            <person name="Hung M.-H."/>
            <person name="Young C.-C."/>
        </authorList>
    </citation>
    <scope>NUCLEOTIDE SEQUENCE [LARGE SCALE GENOMIC DNA]</scope>
    <source>
        <strain evidence="4 5">CC-MHH1044</strain>
    </source>
</reference>
<name>A0A4S4BXP4_9BACL</name>